<proteinExistence type="predicted"/>
<accession>A0A6J7WA29</accession>
<organism evidence="1">
    <name type="scientific">uncultured Caudovirales phage</name>
    <dbReference type="NCBI Taxonomy" id="2100421"/>
    <lineage>
        <taxon>Viruses</taxon>
        <taxon>Duplodnaviria</taxon>
        <taxon>Heunggongvirae</taxon>
        <taxon>Uroviricota</taxon>
        <taxon>Caudoviricetes</taxon>
        <taxon>Peduoviridae</taxon>
        <taxon>Maltschvirus</taxon>
        <taxon>Maltschvirus maltsch</taxon>
    </lineage>
</organism>
<name>A0A6J7WA29_9CAUD</name>
<evidence type="ECO:0000313" key="1">
    <source>
        <dbReference type="EMBL" id="CAB5170951.1"/>
    </source>
</evidence>
<sequence>MLKLSETAQKALHGAMVKRGPRKGLLLASAPKGGTLANAAWQAAMLNVNPFKVSIVAQMFFRPEEKAVFDEVMACWDSLPENVQAVLKYGLDKDRRALEDLGVW</sequence>
<reference evidence="1" key="1">
    <citation type="submission" date="2020-05" db="EMBL/GenBank/DDBJ databases">
        <authorList>
            <person name="Chiriac C."/>
            <person name="Salcher M."/>
            <person name="Ghai R."/>
            <person name="Kavagutti S V."/>
        </authorList>
    </citation>
    <scope>NUCLEOTIDE SEQUENCE</scope>
</reference>
<protein>
    <submittedName>
        <fullName evidence="1">Uncharacterized protein</fullName>
    </submittedName>
</protein>
<dbReference type="EMBL" id="LR798203">
    <property type="protein sequence ID" value="CAB5170951.1"/>
    <property type="molecule type" value="Genomic_DNA"/>
</dbReference>
<gene>
    <name evidence="1" type="ORF">UFOVP155_57</name>
</gene>